<name>A0A3T1CG91_9SPHN</name>
<dbReference type="AlphaFoldDB" id="A0A3T1CG91"/>
<dbReference type="PANTHER" id="PTHR30273">
    <property type="entry name" value="PERIPLASMIC SIGNAL SENSOR AND SIGMA FACTOR ACTIVATOR FECR-RELATED"/>
    <property type="match status" value="1"/>
</dbReference>
<dbReference type="InterPro" id="IPR012373">
    <property type="entry name" value="Ferrdict_sens_TM"/>
</dbReference>
<dbReference type="Gene3D" id="3.55.50.30">
    <property type="match status" value="1"/>
</dbReference>
<dbReference type="PANTHER" id="PTHR30273:SF2">
    <property type="entry name" value="PROTEIN FECR"/>
    <property type="match status" value="1"/>
</dbReference>
<evidence type="ECO:0000259" key="2">
    <source>
        <dbReference type="Pfam" id="PF16220"/>
    </source>
</evidence>
<dbReference type="Proteomes" id="UP000290057">
    <property type="component" value="Chromosome"/>
</dbReference>
<gene>
    <name evidence="3" type="ORF">EKJ_07950</name>
</gene>
<dbReference type="EMBL" id="AP019389">
    <property type="protein sequence ID" value="BBI19948.1"/>
    <property type="molecule type" value="Genomic_DNA"/>
</dbReference>
<feature type="domain" description="FecR protein" evidence="1">
    <location>
        <begin position="140"/>
        <end position="230"/>
    </location>
</feature>
<evidence type="ECO:0000259" key="1">
    <source>
        <dbReference type="Pfam" id="PF04773"/>
    </source>
</evidence>
<keyword evidence="4" id="KW-1185">Reference proteome</keyword>
<evidence type="ECO:0000313" key="3">
    <source>
        <dbReference type="EMBL" id="BBI19948.1"/>
    </source>
</evidence>
<reference evidence="3 4" key="1">
    <citation type="submission" date="2019-01" db="EMBL/GenBank/DDBJ databases">
        <title>Complete genome sequence of Erythrobacter flavus KJ5.</title>
        <authorList>
            <person name="Kanesaki Y."/>
            <person name="Brotosudarmo T."/>
            <person name="Moriuchi R."/>
            <person name="Awai K."/>
        </authorList>
    </citation>
    <scope>NUCLEOTIDE SEQUENCE [LARGE SCALE GENOMIC DNA]</scope>
    <source>
        <strain evidence="3 4">KJ5</strain>
    </source>
</reference>
<dbReference type="Gene3D" id="2.60.120.1440">
    <property type="match status" value="1"/>
</dbReference>
<sequence length="357" mass="38686">MSGDNQSGTASMPASAFDQAAEWFARLQSEDSGSATKRRFRRWLRQSPDNVSAFRECQSMWDAVGDASSDPDILSMRNDALTAVQPETHDRWGRITAIAASLCALAISVTVLALVTRDTAPADASIETARVAVAPEATIYRTETGQRSTISLPDGSTAELNTDSLMQVNYSNDRRELVLLKGEAFFDVAKDPERPFVVKADDKVVRAVGTEFAVRMDGDAVRVTLVEGVVDVGRTVEGRFLGGGEEVTLERLVAGEQIVLAANRSGSKDAIDTQIATSWRDGRLVFDNDPLSRVVAEVNRYSARKVVLGDPSLAEMRVSGSFRAGSADGFAKNLQAAFPVSVQTDAERNHLILNWNN</sequence>
<protein>
    <submittedName>
        <fullName evidence="3">Transcriptional regulator</fullName>
    </submittedName>
</protein>
<feature type="domain" description="FecR N-terminal" evidence="2">
    <location>
        <begin position="18"/>
        <end position="59"/>
    </location>
</feature>
<dbReference type="RefSeq" id="WP_130585988.1">
    <property type="nucleotide sequence ID" value="NZ_AP019389.1"/>
</dbReference>
<accession>A0A3T1CG91</accession>
<dbReference type="Pfam" id="PF16220">
    <property type="entry name" value="DUF4880"/>
    <property type="match status" value="1"/>
</dbReference>
<organism evidence="3 4">
    <name type="scientific">Qipengyuania flava</name>
    <dbReference type="NCBI Taxonomy" id="192812"/>
    <lineage>
        <taxon>Bacteria</taxon>
        <taxon>Pseudomonadati</taxon>
        <taxon>Pseudomonadota</taxon>
        <taxon>Alphaproteobacteria</taxon>
        <taxon>Sphingomonadales</taxon>
        <taxon>Erythrobacteraceae</taxon>
        <taxon>Qipengyuania</taxon>
    </lineage>
</organism>
<dbReference type="Pfam" id="PF04773">
    <property type="entry name" value="FecR"/>
    <property type="match status" value="1"/>
</dbReference>
<dbReference type="GO" id="GO:0016989">
    <property type="term" value="F:sigma factor antagonist activity"/>
    <property type="evidence" value="ECO:0007669"/>
    <property type="project" value="TreeGrafter"/>
</dbReference>
<dbReference type="InterPro" id="IPR032623">
    <property type="entry name" value="FecR_N"/>
</dbReference>
<dbReference type="InterPro" id="IPR006860">
    <property type="entry name" value="FecR"/>
</dbReference>
<proteinExistence type="predicted"/>
<evidence type="ECO:0000313" key="4">
    <source>
        <dbReference type="Proteomes" id="UP000290057"/>
    </source>
</evidence>
<dbReference type="PIRSF" id="PIRSF018266">
    <property type="entry name" value="FecR"/>
    <property type="match status" value="1"/>
</dbReference>